<protein>
    <submittedName>
        <fullName evidence="2">Uncharacterized protein</fullName>
    </submittedName>
</protein>
<name>A0A8S9LW86_BRACR</name>
<feature type="region of interest" description="Disordered" evidence="1">
    <location>
        <begin position="1"/>
        <end position="27"/>
    </location>
</feature>
<accession>A0A8S9LW86</accession>
<dbReference type="AlphaFoldDB" id="A0A8S9LW86"/>
<dbReference type="EMBL" id="QGKY02000089">
    <property type="protein sequence ID" value="KAF2612004.1"/>
    <property type="molecule type" value="Genomic_DNA"/>
</dbReference>
<sequence>MTVRGRALKSGESYGEGERLQTPRRLNYETAQDLLPICEEEELTGTKTTIRTAVQRDRSSNRVNLHDGLYTVYLRETEKRNSHRPEDSKTTTEGLEDGKEGSRRGSDALRFRQTLATPRFSSSGLTNARFAVVKSSASRISPEEKSISEQMKRRRIRERDKKEEEEEAGVAKKTRTASLPSISSTGLESRSLGRIRISGKFRVSGSGSVGSVDLISGSGFVVSGYPGFGYPTVRGRALKSGESYGEGERLKAPRRLNYGTAQDPLPICEEEELTGTKTTIRTAVQRDRSSNRVNLHDGLYTVYLRETEKRNSHRPEDSKTTTEGLEDGKEGSRRGSDALRFRQTLATPRFSSSGLTDARLAVVKSPASRRSLEEKSISEQMERRRIGERGKREEEEEAGVAKKTRTTSLSSISSTGLKPRCWRR</sequence>
<evidence type="ECO:0000256" key="1">
    <source>
        <dbReference type="SAM" id="MobiDB-lite"/>
    </source>
</evidence>
<organism evidence="2">
    <name type="scientific">Brassica cretica</name>
    <name type="common">Mustard</name>
    <dbReference type="NCBI Taxonomy" id="69181"/>
    <lineage>
        <taxon>Eukaryota</taxon>
        <taxon>Viridiplantae</taxon>
        <taxon>Streptophyta</taxon>
        <taxon>Embryophyta</taxon>
        <taxon>Tracheophyta</taxon>
        <taxon>Spermatophyta</taxon>
        <taxon>Magnoliopsida</taxon>
        <taxon>eudicotyledons</taxon>
        <taxon>Gunneridae</taxon>
        <taxon>Pentapetalae</taxon>
        <taxon>rosids</taxon>
        <taxon>malvids</taxon>
        <taxon>Brassicales</taxon>
        <taxon>Brassicaceae</taxon>
        <taxon>Brassiceae</taxon>
        <taxon>Brassica</taxon>
    </lineage>
</organism>
<feature type="compositionally biased region" description="Basic and acidic residues" evidence="1">
    <location>
        <begin position="141"/>
        <end position="162"/>
    </location>
</feature>
<feature type="compositionally biased region" description="Basic and acidic residues" evidence="1">
    <location>
        <begin position="306"/>
        <end position="340"/>
    </location>
</feature>
<comment type="caution">
    <text evidence="2">The sequence shown here is derived from an EMBL/GenBank/DDBJ whole genome shotgun (WGS) entry which is preliminary data.</text>
</comment>
<gene>
    <name evidence="2" type="ORF">F2Q70_00010481</name>
</gene>
<feature type="region of interest" description="Disordered" evidence="1">
    <location>
        <begin position="306"/>
        <end position="341"/>
    </location>
</feature>
<feature type="region of interest" description="Disordered" evidence="1">
    <location>
        <begin position="139"/>
        <end position="185"/>
    </location>
</feature>
<feature type="compositionally biased region" description="Polar residues" evidence="1">
    <location>
        <begin position="176"/>
        <end position="185"/>
    </location>
</feature>
<feature type="compositionally biased region" description="Basic and acidic residues" evidence="1">
    <location>
        <begin position="370"/>
        <end position="393"/>
    </location>
</feature>
<feature type="region of interest" description="Disordered" evidence="1">
    <location>
        <begin position="76"/>
        <end position="109"/>
    </location>
</feature>
<evidence type="ECO:0000313" key="2">
    <source>
        <dbReference type="EMBL" id="KAF2612004.1"/>
    </source>
</evidence>
<reference evidence="2" key="1">
    <citation type="submission" date="2019-12" db="EMBL/GenBank/DDBJ databases">
        <title>Genome sequencing and annotation of Brassica cretica.</title>
        <authorList>
            <person name="Studholme D.J."/>
            <person name="Sarris P.F."/>
        </authorList>
    </citation>
    <scope>NUCLEOTIDE SEQUENCE</scope>
    <source>
        <strain evidence="2">PFS-102/07</strain>
        <tissue evidence="2">Leaf</tissue>
    </source>
</reference>
<feature type="compositionally biased region" description="Low complexity" evidence="1">
    <location>
        <begin position="406"/>
        <end position="415"/>
    </location>
</feature>
<feature type="region of interest" description="Disordered" evidence="1">
    <location>
        <begin position="364"/>
        <end position="424"/>
    </location>
</feature>
<proteinExistence type="predicted"/>